<name>A0A9W8A1H0_9FUNG</name>
<dbReference type="Proteomes" id="UP001150538">
    <property type="component" value="Unassembled WGS sequence"/>
</dbReference>
<feature type="compositionally biased region" description="Low complexity" evidence="1">
    <location>
        <begin position="601"/>
        <end position="612"/>
    </location>
</feature>
<organism evidence="2 3">
    <name type="scientific">Mycoemilia scoparia</name>
    <dbReference type="NCBI Taxonomy" id="417184"/>
    <lineage>
        <taxon>Eukaryota</taxon>
        <taxon>Fungi</taxon>
        <taxon>Fungi incertae sedis</taxon>
        <taxon>Zoopagomycota</taxon>
        <taxon>Kickxellomycotina</taxon>
        <taxon>Kickxellomycetes</taxon>
        <taxon>Kickxellales</taxon>
        <taxon>Kickxellaceae</taxon>
        <taxon>Mycoemilia</taxon>
    </lineage>
</organism>
<feature type="region of interest" description="Disordered" evidence="1">
    <location>
        <begin position="101"/>
        <end position="126"/>
    </location>
</feature>
<dbReference type="SUPFAM" id="SSF52047">
    <property type="entry name" value="RNI-like"/>
    <property type="match status" value="1"/>
</dbReference>
<dbReference type="InterPro" id="IPR032675">
    <property type="entry name" value="LRR_dom_sf"/>
</dbReference>
<dbReference type="AlphaFoldDB" id="A0A9W8A1H0"/>
<gene>
    <name evidence="2" type="ORF">H4219_004350</name>
</gene>
<proteinExistence type="predicted"/>
<evidence type="ECO:0000313" key="2">
    <source>
        <dbReference type="EMBL" id="KAJ1915385.1"/>
    </source>
</evidence>
<evidence type="ECO:0000313" key="3">
    <source>
        <dbReference type="Proteomes" id="UP001150538"/>
    </source>
</evidence>
<feature type="region of interest" description="Disordered" evidence="1">
    <location>
        <begin position="492"/>
        <end position="512"/>
    </location>
</feature>
<feature type="compositionally biased region" description="Gly residues" evidence="1">
    <location>
        <begin position="496"/>
        <end position="506"/>
    </location>
</feature>
<dbReference type="OrthoDB" id="10522289at2759"/>
<keyword evidence="3" id="KW-1185">Reference proteome</keyword>
<feature type="region of interest" description="Disordered" evidence="1">
    <location>
        <begin position="594"/>
        <end position="620"/>
    </location>
</feature>
<dbReference type="EMBL" id="JANBPU010000148">
    <property type="protein sequence ID" value="KAJ1915385.1"/>
    <property type="molecule type" value="Genomic_DNA"/>
</dbReference>
<feature type="compositionally biased region" description="Low complexity" evidence="1">
    <location>
        <begin position="15"/>
        <end position="27"/>
    </location>
</feature>
<comment type="caution">
    <text evidence="2">The sequence shown here is derived from an EMBL/GenBank/DDBJ whole genome shotgun (WGS) entry which is preliminary data.</text>
</comment>
<evidence type="ECO:0000256" key="1">
    <source>
        <dbReference type="SAM" id="MobiDB-lite"/>
    </source>
</evidence>
<dbReference type="Gene3D" id="3.80.10.10">
    <property type="entry name" value="Ribonuclease Inhibitor"/>
    <property type="match status" value="1"/>
</dbReference>
<reference evidence="2" key="1">
    <citation type="submission" date="2022-07" db="EMBL/GenBank/DDBJ databases">
        <title>Phylogenomic reconstructions and comparative analyses of Kickxellomycotina fungi.</title>
        <authorList>
            <person name="Reynolds N.K."/>
            <person name="Stajich J.E."/>
            <person name="Barry K."/>
            <person name="Grigoriev I.V."/>
            <person name="Crous P."/>
            <person name="Smith M.E."/>
        </authorList>
    </citation>
    <scope>NUCLEOTIDE SEQUENCE</scope>
    <source>
        <strain evidence="2">NBRC 100468</strain>
    </source>
</reference>
<sequence>MHSNNHRYPTRLAAKNSKCSSSSSNSHSNKRLALQIPSELKNTIAEYTVSSYGINSDANKKSFNDSVSVTQPFPNFAAAATTTITNTFDFQFPGNYTFGSHQRHYKQTSDNGEDKNNRSSSSSDEWDELFSQVRKRSCTIDPMNQADSQKNHDQFHKYAQHLNPVLPIVPSSVVAPQSQHLGETLTQHEQQQKEMRDLIHARLEECISQGWPTVKQLTMDLTNMDVDRLFSTFKTHVPKLQELNLIVEPTDLPKVFNQFRQNNMDIRKLSAELFVNSDNAFTIPFKDKDLLDQIRLYPNRLTHLSLLNWIITGPTLLALQKYQKSLQSLTVFALPSTFRVLCSPNINDIGGDSSSTAQSVSSAAAKTSPTAAAAAASTTTTNNTSLPQQISMNIKTLNFSCIIVQKRNDELQFNGTNFPYLEELVIDQICILNRNREFTESTLLFDQVFSQPWPHLKKIRLPYLNDKLAKSIAKTCPNLQVLEIVDDYDDNSNGGHNTGGGGGGGSNDSRSETQFTSKGFLALVKNLPHLFRFVVGKVFYPERCYLDQSILYTAEDCSADGCAEDDNECEDMDIEPTFGSGNNVEGEQINGNVLFNPAQTSSSSNNSNNINSQFGGSGKKRSVVKPISWKSTELRELNIMYSGLKAHCIPDLLRKLPKLRKFTMDIIDYDLAEYNASAGNGGSVARNTFFWNLRHENLFQLDLVNHSWDLRLDVLVRLLSHFPNLKYLNILQFPVPLPVLRMAKQMFPRVMFNNCSN</sequence>
<protein>
    <submittedName>
        <fullName evidence="2">Uncharacterized protein</fullName>
    </submittedName>
</protein>
<accession>A0A9W8A1H0</accession>
<feature type="region of interest" description="Disordered" evidence="1">
    <location>
        <begin position="1"/>
        <end position="31"/>
    </location>
</feature>